<dbReference type="InterPro" id="IPR029787">
    <property type="entry name" value="Nucleotide_cyclase"/>
</dbReference>
<dbReference type="OrthoDB" id="9778432at2"/>
<dbReference type="Gene3D" id="3.30.70.270">
    <property type="match status" value="1"/>
</dbReference>
<dbReference type="eggNOG" id="COG3706">
    <property type="taxonomic scope" value="Bacteria"/>
</dbReference>
<keyword evidence="6" id="KW-1185">Reference proteome</keyword>
<dbReference type="SUPFAM" id="SSF55073">
    <property type="entry name" value="Nucleotide cyclase"/>
    <property type="match status" value="1"/>
</dbReference>
<dbReference type="GO" id="GO:0005886">
    <property type="term" value="C:plasma membrane"/>
    <property type="evidence" value="ECO:0007669"/>
    <property type="project" value="TreeGrafter"/>
</dbReference>
<evidence type="ECO:0000256" key="2">
    <source>
        <dbReference type="ARBA" id="ARBA00034247"/>
    </source>
</evidence>
<dbReference type="PANTHER" id="PTHR45138">
    <property type="entry name" value="REGULATORY COMPONENTS OF SENSORY TRANSDUCTION SYSTEM"/>
    <property type="match status" value="1"/>
</dbReference>
<evidence type="ECO:0000313" key="5">
    <source>
        <dbReference type="EMBL" id="CAJ54658.1"/>
    </source>
</evidence>
<evidence type="ECO:0000256" key="1">
    <source>
        <dbReference type="ARBA" id="ARBA00012528"/>
    </source>
</evidence>
<protein>
    <recommendedName>
        <fullName evidence="1">diguanylate cyclase</fullName>
        <ecNumber evidence="1">2.7.7.65</ecNumber>
    </recommendedName>
</protein>
<dbReference type="GO" id="GO:0052621">
    <property type="term" value="F:diguanylate cyclase activity"/>
    <property type="evidence" value="ECO:0007669"/>
    <property type="project" value="UniProtKB-EC"/>
</dbReference>
<dbReference type="PROSITE" id="PS51257">
    <property type="entry name" value="PROKAR_LIPOPROTEIN"/>
    <property type="match status" value="1"/>
</dbReference>
<dbReference type="HOGENOM" id="CLU_769004_0_0_7"/>
<dbReference type="FunFam" id="3.30.70.270:FF:000001">
    <property type="entry name" value="Diguanylate cyclase domain protein"/>
    <property type="match status" value="1"/>
</dbReference>
<dbReference type="EC" id="2.7.7.65" evidence="1"/>
<dbReference type="Pfam" id="PF00990">
    <property type="entry name" value="GGDEF"/>
    <property type="match status" value="1"/>
</dbReference>
<dbReference type="GO" id="GO:1902201">
    <property type="term" value="P:negative regulation of bacterial-type flagellum-dependent cell motility"/>
    <property type="evidence" value="ECO:0007669"/>
    <property type="project" value="TreeGrafter"/>
</dbReference>
<keyword evidence="3" id="KW-0472">Membrane</keyword>
<sequence>MLHNSKIIFPTLSIRIYYFIFCILSIVVGCTVFLLVKQNASDLFLYNLLTINTTILKNKTYPQHIFQLNKNSNQLFSEKNLFRNNQNVPNLLYSNTIHKFTEKNDTKDTFNLLLLCSIFFFAIPYIIFYLFVIYPFINLCHTIEYLYSKNSNKKIFKTTIFEFKKIISIVQKNIIKQQELYHKLQITKTEKKYIQRINSIDYTTGLLDKKCINTYLSKYLGYSVLTILMIDIDHFKAYNDTFGHVAGDKCLAAVARCIKNALKRKEDIVFRYGGEEFIALLPNTAISGAHIVAQRIHNSLTQMKIPNTTSTVYPFLTVSIGINEVLPYKHTTPIDAVHHADIALYTAKHNGRSQTAVHSN</sequence>
<evidence type="ECO:0000256" key="3">
    <source>
        <dbReference type="SAM" id="Phobius"/>
    </source>
</evidence>
<dbReference type="GO" id="GO:0043709">
    <property type="term" value="P:cell adhesion involved in single-species biofilm formation"/>
    <property type="evidence" value="ECO:0007669"/>
    <property type="project" value="TreeGrafter"/>
</dbReference>
<feature type="domain" description="GGDEF" evidence="4">
    <location>
        <begin position="223"/>
        <end position="360"/>
    </location>
</feature>
<dbReference type="CDD" id="cd01949">
    <property type="entry name" value="GGDEF"/>
    <property type="match status" value="1"/>
</dbReference>
<dbReference type="PROSITE" id="PS50887">
    <property type="entry name" value="GGDEF"/>
    <property type="match status" value="1"/>
</dbReference>
<keyword evidence="3" id="KW-1133">Transmembrane helix</keyword>
<reference evidence="5 6" key="1">
    <citation type="submission" date="2005-11" db="EMBL/GenBank/DDBJ databases">
        <title>The complete genome sequence of Lawsonia intracellularis: the causative agent of proliferative enteropathy.</title>
        <authorList>
            <person name="Kaur K."/>
            <person name="Zhang Q."/>
            <person name="Beckler D."/>
            <person name="Munir S."/>
            <person name="Li L."/>
            <person name="Kinsley K."/>
            <person name="Herron L."/>
            <person name="Peterson A."/>
            <person name="May B."/>
            <person name="Singh S."/>
            <person name="Gebhart C."/>
            <person name="Kapur V."/>
        </authorList>
    </citation>
    <scope>NUCLEOTIDE SEQUENCE [LARGE SCALE GENOMIC DNA]</scope>
    <source>
        <strain evidence="5 6">PHE/MN1-00</strain>
    </source>
</reference>
<dbReference type="EMBL" id="AM180252">
    <property type="protein sequence ID" value="CAJ54658.1"/>
    <property type="molecule type" value="Genomic_DNA"/>
</dbReference>
<dbReference type="InterPro" id="IPR000160">
    <property type="entry name" value="GGDEF_dom"/>
</dbReference>
<dbReference type="KEGG" id="lip:LI0604"/>
<dbReference type="InterPro" id="IPR043128">
    <property type="entry name" value="Rev_trsase/Diguanyl_cyclase"/>
</dbReference>
<dbReference type="PANTHER" id="PTHR45138:SF9">
    <property type="entry name" value="DIGUANYLATE CYCLASE DGCM-RELATED"/>
    <property type="match status" value="1"/>
</dbReference>
<dbReference type="SMART" id="SM00267">
    <property type="entry name" value="GGDEF"/>
    <property type="match status" value="1"/>
</dbReference>
<dbReference type="STRING" id="363253.LI0604"/>
<feature type="transmembrane region" description="Helical" evidence="3">
    <location>
        <begin position="112"/>
        <end position="137"/>
    </location>
</feature>
<dbReference type="InterPro" id="IPR050469">
    <property type="entry name" value="Diguanylate_Cyclase"/>
</dbReference>
<evidence type="ECO:0000313" key="6">
    <source>
        <dbReference type="Proteomes" id="UP000002430"/>
    </source>
</evidence>
<dbReference type="NCBIfam" id="TIGR00254">
    <property type="entry name" value="GGDEF"/>
    <property type="match status" value="1"/>
</dbReference>
<feature type="transmembrane region" description="Helical" evidence="3">
    <location>
        <begin position="16"/>
        <end position="36"/>
    </location>
</feature>
<gene>
    <name evidence="5" type="ordered locus">LI0604</name>
</gene>
<dbReference type="Proteomes" id="UP000002430">
    <property type="component" value="Chromosome"/>
</dbReference>
<proteinExistence type="predicted"/>
<comment type="catalytic activity">
    <reaction evidence="2">
        <text>2 GTP = 3',3'-c-di-GMP + 2 diphosphate</text>
        <dbReference type="Rhea" id="RHEA:24898"/>
        <dbReference type="ChEBI" id="CHEBI:33019"/>
        <dbReference type="ChEBI" id="CHEBI:37565"/>
        <dbReference type="ChEBI" id="CHEBI:58805"/>
        <dbReference type="EC" id="2.7.7.65"/>
    </reaction>
</comment>
<name>Q1MQR9_LAWIP</name>
<accession>Q1MQR9</accession>
<dbReference type="AlphaFoldDB" id="Q1MQR9"/>
<evidence type="ECO:0000259" key="4">
    <source>
        <dbReference type="PROSITE" id="PS50887"/>
    </source>
</evidence>
<dbReference type="RefSeq" id="WP_011526687.1">
    <property type="nucleotide sequence ID" value="NC_008011.1"/>
</dbReference>
<keyword evidence="3" id="KW-0812">Transmembrane</keyword>
<organism evidence="5 6">
    <name type="scientific">Lawsonia intracellularis (strain PHE/MN1-00)</name>
    <dbReference type="NCBI Taxonomy" id="363253"/>
    <lineage>
        <taxon>Bacteria</taxon>
        <taxon>Pseudomonadati</taxon>
        <taxon>Thermodesulfobacteriota</taxon>
        <taxon>Desulfovibrionia</taxon>
        <taxon>Desulfovibrionales</taxon>
        <taxon>Desulfovibrionaceae</taxon>
        <taxon>Lawsonia</taxon>
    </lineage>
</organism>